<accession>M2A4S1</accession>
<name>M2A4S1_9BACT</name>
<evidence type="ECO:0000313" key="1">
    <source>
        <dbReference type="EMBL" id="EMB14806.1"/>
    </source>
</evidence>
<dbReference type="EMBL" id="ANMO01000211">
    <property type="protein sequence ID" value="EMB14806.1"/>
    <property type="molecule type" value="Genomic_DNA"/>
</dbReference>
<gene>
    <name evidence="1" type="ORF">RE6C_04613</name>
</gene>
<keyword evidence="2" id="KW-1185">Reference proteome</keyword>
<dbReference type="Proteomes" id="UP000011529">
    <property type="component" value="Unassembled WGS sequence"/>
</dbReference>
<dbReference type="AlphaFoldDB" id="M2A4S1"/>
<protein>
    <submittedName>
        <fullName evidence="1">Uncharacterized protein</fullName>
    </submittedName>
</protein>
<proteinExistence type="predicted"/>
<sequence>MSGVDRRLQRMHQECHPFHSFRCSRESHVLMLSPSARSRDFVCSDMVVDASAFGVTQPKNYRS</sequence>
<reference evidence="1" key="2">
    <citation type="journal article" date="2013" name="Mar. Genomics">
        <title>Expression of sulfatases in Rhodopirellula baltica and the diversity of sulfatases in the genus Rhodopirellula.</title>
        <authorList>
            <person name="Wegner C.E."/>
            <person name="Richter-Heitmann T."/>
            <person name="Klindworth A."/>
            <person name="Klockow C."/>
            <person name="Richter M."/>
            <person name="Achstetter T."/>
            <person name="Glockner F.O."/>
            <person name="Harder J."/>
        </authorList>
    </citation>
    <scope>NUCLEOTIDE SEQUENCE [LARGE SCALE GENOMIC DNA]</scope>
    <source>
        <strain evidence="1">6C</strain>
    </source>
</reference>
<organism evidence="1 2">
    <name type="scientific">Rhodopirellula europaea 6C</name>
    <dbReference type="NCBI Taxonomy" id="1263867"/>
    <lineage>
        <taxon>Bacteria</taxon>
        <taxon>Pseudomonadati</taxon>
        <taxon>Planctomycetota</taxon>
        <taxon>Planctomycetia</taxon>
        <taxon>Pirellulales</taxon>
        <taxon>Pirellulaceae</taxon>
        <taxon>Rhodopirellula</taxon>
    </lineage>
</organism>
<comment type="caution">
    <text evidence="1">The sequence shown here is derived from an EMBL/GenBank/DDBJ whole genome shotgun (WGS) entry which is preliminary data.</text>
</comment>
<evidence type="ECO:0000313" key="2">
    <source>
        <dbReference type="Proteomes" id="UP000011529"/>
    </source>
</evidence>
<reference evidence="1" key="1">
    <citation type="submission" date="2012-11" db="EMBL/GenBank/DDBJ databases">
        <title>Permanent draft genomes of Rhodopirellula europaea strain SH398 and 6C.</title>
        <authorList>
            <person name="Richter M."/>
            <person name="Richter-Heitmann T."/>
            <person name="Frank C."/>
            <person name="Harder J."/>
            <person name="Glockner F.O."/>
        </authorList>
    </citation>
    <scope>NUCLEOTIDE SEQUENCE</scope>
    <source>
        <strain evidence="1">6C</strain>
    </source>
</reference>
<dbReference type="PATRIC" id="fig|1263867.3.peg.4946"/>